<evidence type="ECO:0000256" key="4">
    <source>
        <dbReference type="RuleBase" id="RU362118"/>
    </source>
</evidence>
<dbReference type="InterPro" id="IPR000277">
    <property type="entry name" value="Cys/Met-Metab_PyrdxlP-dep_enz"/>
</dbReference>
<dbReference type="GO" id="GO:0030170">
    <property type="term" value="F:pyridoxal phosphate binding"/>
    <property type="evidence" value="ECO:0007669"/>
    <property type="project" value="InterPro"/>
</dbReference>
<comment type="cofactor">
    <cofactor evidence="1 4">
        <name>pyridoxal 5'-phosphate</name>
        <dbReference type="ChEBI" id="CHEBI:597326"/>
    </cofactor>
</comment>
<dbReference type="GO" id="GO:0005737">
    <property type="term" value="C:cytoplasm"/>
    <property type="evidence" value="ECO:0007669"/>
    <property type="project" value="TreeGrafter"/>
</dbReference>
<dbReference type="EMBL" id="PVTD01000001">
    <property type="protein sequence ID" value="PRY26789.1"/>
    <property type="molecule type" value="Genomic_DNA"/>
</dbReference>
<dbReference type="OrthoDB" id="9805807at2"/>
<dbReference type="FunFam" id="3.40.640.10:FF:000046">
    <property type="entry name" value="Cystathionine gamma-lyase"/>
    <property type="match status" value="1"/>
</dbReference>
<organism evidence="5 6">
    <name type="scientific">Aliiruegeria haliotis</name>
    <dbReference type="NCBI Taxonomy" id="1280846"/>
    <lineage>
        <taxon>Bacteria</taxon>
        <taxon>Pseudomonadati</taxon>
        <taxon>Pseudomonadota</taxon>
        <taxon>Alphaproteobacteria</taxon>
        <taxon>Rhodobacterales</taxon>
        <taxon>Roseobacteraceae</taxon>
        <taxon>Aliiruegeria</taxon>
    </lineage>
</organism>
<dbReference type="AlphaFoldDB" id="A0A2T0S033"/>
<accession>A0A2T0S033</accession>
<comment type="caution">
    <text evidence="5">The sequence shown here is derived from an EMBL/GenBank/DDBJ whole genome shotgun (WGS) entry which is preliminary data.</text>
</comment>
<protein>
    <submittedName>
        <fullName evidence="5">Cystathionine gamma-synthase</fullName>
    </submittedName>
</protein>
<dbReference type="Gene3D" id="3.90.1150.10">
    <property type="entry name" value="Aspartate Aminotransferase, domain 1"/>
    <property type="match status" value="1"/>
</dbReference>
<feature type="modified residue" description="N6-(pyridoxal phosphate)lysine" evidence="3">
    <location>
        <position position="209"/>
    </location>
</feature>
<evidence type="ECO:0000256" key="1">
    <source>
        <dbReference type="ARBA" id="ARBA00001933"/>
    </source>
</evidence>
<dbReference type="InterPro" id="IPR015421">
    <property type="entry name" value="PyrdxlP-dep_Trfase_major"/>
</dbReference>
<dbReference type="PIRSF" id="PIRSF001434">
    <property type="entry name" value="CGS"/>
    <property type="match status" value="1"/>
</dbReference>
<keyword evidence="2 3" id="KW-0663">Pyridoxal phosphate</keyword>
<dbReference type="InterPro" id="IPR015424">
    <property type="entry name" value="PyrdxlP-dep_Trfase"/>
</dbReference>
<dbReference type="Proteomes" id="UP000239480">
    <property type="component" value="Unassembled WGS sequence"/>
</dbReference>
<reference evidence="5 6" key="1">
    <citation type="submission" date="2018-03" db="EMBL/GenBank/DDBJ databases">
        <title>Genomic Encyclopedia of Archaeal and Bacterial Type Strains, Phase II (KMG-II): from individual species to whole genera.</title>
        <authorList>
            <person name="Goeker M."/>
        </authorList>
    </citation>
    <scope>NUCLEOTIDE SEQUENCE [LARGE SCALE GENOMIC DNA]</scope>
    <source>
        <strain evidence="5 6">DSM 29328</strain>
    </source>
</reference>
<dbReference type="InterPro" id="IPR015422">
    <property type="entry name" value="PyrdxlP-dep_Trfase_small"/>
</dbReference>
<proteinExistence type="inferred from homology"/>
<evidence type="ECO:0000256" key="3">
    <source>
        <dbReference type="PIRSR" id="PIRSR001434-2"/>
    </source>
</evidence>
<evidence type="ECO:0000256" key="2">
    <source>
        <dbReference type="ARBA" id="ARBA00022898"/>
    </source>
</evidence>
<dbReference type="GO" id="GO:0016846">
    <property type="term" value="F:carbon-sulfur lyase activity"/>
    <property type="evidence" value="ECO:0007669"/>
    <property type="project" value="TreeGrafter"/>
</dbReference>
<keyword evidence="6" id="KW-1185">Reference proteome</keyword>
<dbReference type="SUPFAM" id="SSF53383">
    <property type="entry name" value="PLP-dependent transferases"/>
    <property type="match status" value="1"/>
</dbReference>
<dbReference type="Gene3D" id="3.40.640.10">
    <property type="entry name" value="Type I PLP-dependent aspartate aminotransferase-like (Major domain)"/>
    <property type="match status" value="1"/>
</dbReference>
<name>A0A2T0S033_9RHOB</name>
<gene>
    <name evidence="5" type="ORF">CLV78_101891</name>
</gene>
<dbReference type="PANTHER" id="PTHR11808:SF89">
    <property type="entry name" value="METHIONINE GAMMA-LYASE"/>
    <property type="match status" value="1"/>
</dbReference>
<sequence length="400" mass="42415">MADRRNDADAEIVRRVEWPEGVSRPVATPMQPSVVYAAESPDALDAQYEGRAEGYTYAREGHPNADVLARKIDQLEGLPGGLVTGSGMAAIGAVFLGMLKSGDHVTGGDQLYGRSMRLLQDDLPRQGIATSFVDCGDEDAVAAALRPETRMILLEVVSNPTLRVADIEGIARLARARGVCLVIDNTFTTPRGFQAFDWGADIVIHSVTKLLAGHSDATLGYVNARDAATQEAIRVAAATWGFTPSPFDCWIAERGLYTFPLRYDRAEATAAALADHLASLDGVRRVLYPGRADHPDQARAATLLRGRFGNMVSFELDGGRAAANALVRAMPAVPFAPTLGDIGTTLSHPATSSHRALTPEQRAALGMSEGFFRVSVGCEEPERLLAEFSAGVAAAAGAGG</sequence>
<dbReference type="GO" id="GO:0019346">
    <property type="term" value="P:transsulfuration"/>
    <property type="evidence" value="ECO:0007669"/>
    <property type="project" value="InterPro"/>
</dbReference>
<dbReference type="RefSeq" id="WP_106203512.1">
    <property type="nucleotide sequence ID" value="NZ_PVTD01000001.1"/>
</dbReference>
<evidence type="ECO:0000313" key="6">
    <source>
        <dbReference type="Proteomes" id="UP000239480"/>
    </source>
</evidence>
<dbReference type="PANTHER" id="PTHR11808">
    <property type="entry name" value="TRANS-SULFURATION ENZYME FAMILY MEMBER"/>
    <property type="match status" value="1"/>
</dbReference>
<comment type="similarity">
    <text evidence="4">Belongs to the trans-sulfuration enzymes family.</text>
</comment>
<dbReference type="Pfam" id="PF01053">
    <property type="entry name" value="Cys_Met_Meta_PP"/>
    <property type="match status" value="1"/>
</dbReference>
<evidence type="ECO:0000313" key="5">
    <source>
        <dbReference type="EMBL" id="PRY26789.1"/>
    </source>
</evidence>